<accession>A0AAP0J2K2</accession>
<protein>
    <recommendedName>
        <fullName evidence="3">Chlororespiratory reduction 42</fullName>
    </recommendedName>
</protein>
<proteinExistence type="predicted"/>
<comment type="caution">
    <text evidence="1">The sequence shown here is derived from an EMBL/GenBank/DDBJ whole genome shotgun (WGS) entry which is preliminary data.</text>
</comment>
<dbReference type="Pfam" id="PF11347">
    <property type="entry name" value="CRR42-like"/>
    <property type="match status" value="1"/>
</dbReference>
<evidence type="ECO:0000313" key="2">
    <source>
        <dbReference type="Proteomes" id="UP001419268"/>
    </source>
</evidence>
<organism evidence="1 2">
    <name type="scientific">Stephania cephalantha</name>
    <dbReference type="NCBI Taxonomy" id="152367"/>
    <lineage>
        <taxon>Eukaryota</taxon>
        <taxon>Viridiplantae</taxon>
        <taxon>Streptophyta</taxon>
        <taxon>Embryophyta</taxon>
        <taxon>Tracheophyta</taxon>
        <taxon>Spermatophyta</taxon>
        <taxon>Magnoliopsida</taxon>
        <taxon>Ranunculales</taxon>
        <taxon>Menispermaceae</taxon>
        <taxon>Menispermoideae</taxon>
        <taxon>Cissampelideae</taxon>
        <taxon>Stephania</taxon>
    </lineage>
</organism>
<evidence type="ECO:0008006" key="3">
    <source>
        <dbReference type="Google" id="ProtNLM"/>
    </source>
</evidence>
<dbReference type="EMBL" id="JBBNAG010000006">
    <property type="protein sequence ID" value="KAK9126208.1"/>
    <property type="molecule type" value="Genomic_DNA"/>
</dbReference>
<dbReference type="PANTHER" id="PTHR36799:SF2">
    <property type="entry name" value="PROTEIN CHLORORESPIRATORY REDUCTION 42, CHLOROPLASTIC"/>
    <property type="match status" value="1"/>
</dbReference>
<dbReference type="InterPro" id="IPR021495">
    <property type="entry name" value="CRR42-like"/>
</dbReference>
<gene>
    <name evidence="1" type="ORF">Scep_015054</name>
</gene>
<reference evidence="1 2" key="1">
    <citation type="submission" date="2024-01" db="EMBL/GenBank/DDBJ databases">
        <title>Genome assemblies of Stephania.</title>
        <authorList>
            <person name="Yang L."/>
        </authorList>
    </citation>
    <scope>NUCLEOTIDE SEQUENCE [LARGE SCALE GENOMIC DNA]</scope>
    <source>
        <strain evidence="1">JXDWG</strain>
        <tissue evidence="1">Leaf</tissue>
    </source>
</reference>
<dbReference type="GO" id="GO:0010258">
    <property type="term" value="P:NADH dehydrogenase complex (plastoquinone) assembly"/>
    <property type="evidence" value="ECO:0007669"/>
    <property type="project" value="InterPro"/>
</dbReference>
<sequence length="125" mass="13331">MALSISTSTLPHHHLLQNFPHRNSRKNTVLLITKCESSSSPSKLQGGEGDGSSKLGVGSAVIVVEAPKTIKTAASVPCLRLNTGLVKVGDVGRIVARKPKDVWAVRLAIGTYLIDAKHFKPLILD</sequence>
<dbReference type="AlphaFoldDB" id="A0AAP0J2K2"/>
<dbReference type="PANTHER" id="PTHR36799">
    <property type="match status" value="1"/>
</dbReference>
<name>A0AAP0J2K2_9MAGN</name>
<keyword evidence="2" id="KW-1185">Reference proteome</keyword>
<evidence type="ECO:0000313" key="1">
    <source>
        <dbReference type="EMBL" id="KAK9126208.1"/>
    </source>
</evidence>
<dbReference type="Proteomes" id="UP001419268">
    <property type="component" value="Unassembled WGS sequence"/>
</dbReference>